<sequence>MRVVKIMNKTILIAGCCGMTGKAAARRFHDEGWYVIGLDVKLNENEDKYVDTYVPCNLRDMEGVEKTIASIEEKFELDAVFNGAGAEAGTGFENTGSKAWDVLLDTILGGNVNLCRAVSPCMKDRKRGKIIMLAPDYRDAEGDNVLSAAAYGTLHGFVKSFGMEMAADNVLVNVISPAVPFDADLVADTVFYLADKDTYTAAQVVSVSGA</sequence>
<dbReference type="InterPro" id="IPR002347">
    <property type="entry name" value="SDR_fam"/>
</dbReference>
<evidence type="ECO:0000313" key="3">
    <source>
        <dbReference type="Proteomes" id="UP000824159"/>
    </source>
</evidence>
<comment type="caution">
    <text evidence="2">The sequence shown here is derived from an EMBL/GenBank/DDBJ whole genome shotgun (WGS) entry which is preliminary data.</text>
</comment>
<dbReference type="Pfam" id="PF00106">
    <property type="entry name" value="adh_short"/>
    <property type="match status" value="1"/>
</dbReference>
<name>A0A9D1HE13_9FIRM</name>
<dbReference type="Proteomes" id="UP000824159">
    <property type="component" value="Unassembled WGS sequence"/>
</dbReference>
<evidence type="ECO:0000313" key="2">
    <source>
        <dbReference type="EMBL" id="HIT99894.1"/>
    </source>
</evidence>
<dbReference type="PRINTS" id="PR00081">
    <property type="entry name" value="GDHRDH"/>
</dbReference>
<dbReference type="GO" id="GO:0016616">
    <property type="term" value="F:oxidoreductase activity, acting on the CH-OH group of donors, NAD or NADP as acceptor"/>
    <property type="evidence" value="ECO:0007669"/>
    <property type="project" value="TreeGrafter"/>
</dbReference>
<comment type="similarity">
    <text evidence="1">Belongs to the short-chain dehydrogenases/reductases (SDR) family.</text>
</comment>
<dbReference type="InterPro" id="IPR036291">
    <property type="entry name" value="NAD(P)-bd_dom_sf"/>
</dbReference>
<protein>
    <submittedName>
        <fullName evidence="2">SDR family NAD(P)-dependent oxidoreductase</fullName>
    </submittedName>
</protein>
<dbReference type="PANTHER" id="PTHR42760:SF135">
    <property type="entry name" value="BLL7886 PROTEIN"/>
    <property type="match status" value="1"/>
</dbReference>
<dbReference type="Gene3D" id="3.40.50.720">
    <property type="entry name" value="NAD(P)-binding Rossmann-like Domain"/>
    <property type="match status" value="1"/>
</dbReference>
<evidence type="ECO:0000256" key="1">
    <source>
        <dbReference type="ARBA" id="ARBA00006484"/>
    </source>
</evidence>
<proteinExistence type="inferred from homology"/>
<dbReference type="AlphaFoldDB" id="A0A9D1HE13"/>
<dbReference type="SUPFAM" id="SSF51735">
    <property type="entry name" value="NAD(P)-binding Rossmann-fold domains"/>
    <property type="match status" value="1"/>
</dbReference>
<reference evidence="2" key="1">
    <citation type="submission" date="2020-10" db="EMBL/GenBank/DDBJ databases">
        <authorList>
            <person name="Gilroy R."/>
        </authorList>
    </citation>
    <scope>NUCLEOTIDE SEQUENCE</scope>
    <source>
        <strain evidence="2">CHK176-22527</strain>
    </source>
</reference>
<dbReference type="EMBL" id="DVLX01000083">
    <property type="protein sequence ID" value="HIT99894.1"/>
    <property type="molecule type" value="Genomic_DNA"/>
</dbReference>
<accession>A0A9D1HE13</accession>
<gene>
    <name evidence="2" type="ORF">IAD12_06545</name>
</gene>
<reference evidence="2" key="2">
    <citation type="journal article" date="2021" name="PeerJ">
        <title>Extensive microbial diversity within the chicken gut microbiome revealed by metagenomics and culture.</title>
        <authorList>
            <person name="Gilroy R."/>
            <person name="Ravi A."/>
            <person name="Getino M."/>
            <person name="Pursley I."/>
            <person name="Horton D.L."/>
            <person name="Alikhan N.F."/>
            <person name="Baker D."/>
            <person name="Gharbi K."/>
            <person name="Hall N."/>
            <person name="Watson M."/>
            <person name="Adriaenssens E.M."/>
            <person name="Foster-Nyarko E."/>
            <person name="Jarju S."/>
            <person name="Secka A."/>
            <person name="Antonio M."/>
            <person name="Oren A."/>
            <person name="Chaudhuri R.R."/>
            <person name="La Ragione R."/>
            <person name="Hildebrand F."/>
            <person name="Pallen M.J."/>
        </authorList>
    </citation>
    <scope>NUCLEOTIDE SEQUENCE</scope>
    <source>
        <strain evidence="2">CHK176-22527</strain>
    </source>
</reference>
<dbReference type="PANTHER" id="PTHR42760">
    <property type="entry name" value="SHORT-CHAIN DEHYDROGENASES/REDUCTASES FAMILY MEMBER"/>
    <property type="match status" value="1"/>
</dbReference>
<organism evidence="2 3">
    <name type="scientific">Candidatus Allocopromorpha excrementavium</name>
    <dbReference type="NCBI Taxonomy" id="2840741"/>
    <lineage>
        <taxon>Bacteria</taxon>
        <taxon>Bacillati</taxon>
        <taxon>Bacillota</taxon>
        <taxon>Clostridia</taxon>
        <taxon>Eubacteriales</taxon>
        <taxon>Eubacteriaceae</taxon>
        <taxon>Eubacteriaceae incertae sedis</taxon>
        <taxon>Candidatus Allocopromorpha</taxon>
    </lineage>
</organism>
<dbReference type="CDD" id="cd05233">
    <property type="entry name" value="SDR_c"/>
    <property type="match status" value="1"/>
</dbReference>
<dbReference type="GO" id="GO:0030497">
    <property type="term" value="P:fatty acid elongation"/>
    <property type="evidence" value="ECO:0007669"/>
    <property type="project" value="TreeGrafter"/>
</dbReference>